<evidence type="ECO:0000313" key="3">
    <source>
        <dbReference type="Proteomes" id="UP000292886"/>
    </source>
</evidence>
<evidence type="ECO:0000313" key="2">
    <source>
        <dbReference type="EMBL" id="QBO35627.1"/>
    </source>
</evidence>
<proteinExistence type="predicted"/>
<dbReference type="AlphaFoldDB" id="A0A4P6YSM2"/>
<gene>
    <name evidence="2" type="ORF">EQG49_03715</name>
</gene>
<dbReference type="EMBL" id="CP037940">
    <property type="protein sequence ID" value="QBO35627.1"/>
    <property type="molecule type" value="Genomic_DNA"/>
</dbReference>
<organism evidence="2 3">
    <name type="scientific">Periweissella cryptocerci</name>
    <dbReference type="NCBI Taxonomy" id="2506420"/>
    <lineage>
        <taxon>Bacteria</taxon>
        <taxon>Bacillati</taxon>
        <taxon>Bacillota</taxon>
        <taxon>Bacilli</taxon>
        <taxon>Lactobacillales</taxon>
        <taxon>Lactobacillaceae</taxon>
        <taxon>Periweissella</taxon>
    </lineage>
</organism>
<dbReference type="Pfam" id="PF01408">
    <property type="entry name" value="GFO_IDH_MocA"/>
    <property type="match status" value="1"/>
</dbReference>
<dbReference type="Gene3D" id="3.40.50.720">
    <property type="entry name" value="NAD(P)-binding Rossmann-like Domain"/>
    <property type="match status" value="1"/>
</dbReference>
<dbReference type="GO" id="GO:0000166">
    <property type="term" value="F:nucleotide binding"/>
    <property type="evidence" value="ECO:0007669"/>
    <property type="project" value="InterPro"/>
</dbReference>
<dbReference type="InterPro" id="IPR051317">
    <property type="entry name" value="Gfo/Idh/MocA_oxidoreduct"/>
</dbReference>
<feature type="domain" description="Gfo/Idh/MocA-like oxidoreductase N-terminal" evidence="1">
    <location>
        <begin position="6"/>
        <end position="123"/>
    </location>
</feature>
<sequence>MEKQTIGVVGLGGIAQKAYLPVYATLQDQYYFVLTTRDHNKLTALQAKYNFKATVPDLAALIAQQPVAVMVHTATASHAMIVRTLLLHDINVFVDKPLSENLAEVEALYALAEERHLMLTVGFNRRFAPMNANLHELGVPNQLIVEKNRIGTYQPWKFVVYDLMLHMFDTALFLAPTAAYAYGNVQVDADGNLLRATATLALPQGSAFVTMNMVTGYNDEHVRFNYDAGLVDINNLTSSTWQAGTSVQVEHFPDWTPTLEVRGFAPMVKAFLVAVTEHGKNPVDPTSAIATHRLADQFITDIQNKE</sequence>
<dbReference type="SUPFAM" id="SSF51735">
    <property type="entry name" value="NAD(P)-binding Rossmann-fold domains"/>
    <property type="match status" value="1"/>
</dbReference>
<dbReference type="RefSeq" id="WP_133362706.1">
    <property type="nucleotide sequence ID" value="NZ_CP037940.1"/>
</dbReference>
<dbReference type="OrthoDB" id="9815825at2"/>
<keyword evidence="3" id="KW-1185">Reference proteome</keyword>
<dbReference type="KEGG" id="wei:EQG49_03715"/>
<evidence type="ECO:0000259" key="1">
    <source>
        <dbReference type="Pfam" id="PF01408"/>
    </source>
</evidence>
<accession>A0A4P6YSM2</accession>
<dbReference type="Gene3D" id="3.30.360.10">
    <property type="entry name" value="Dihydrodipicolinate Reductase, domain 2"/>
    <property type="match status" value="1"/>
</dbReference>
<dbReference type="PANTHER" id="PTHR43708:SF4">
    <property type="entry name" value="OXIDOREDUCTASE YCEM-RELATED"/>
    <property type="match status" value="1"/>
</dbReference>
<dbReference type="SUPFAM" id="SSF55347">
    <property type="entry name" value="Glyceraldehyde-3-phosphate dehydrogenase-like, C-terminal domain"/>
    <property type="match status" value="1"/>
</dbReference>
<dbReference type="PANTHER" id="PTHR43708">
    <property type="entry name" value="CONSERVED EXPRESSED OXIDOREDUCTASE (EUROFUNG)"/>
    <property type="match status" value="1"/>
</dbReference>
<dbReference type="InterPro" id="IPR036291">
    <property type="entry name" value="NAD(P)-bd_dom_sf"/>
</dbReference>
<protein>
    <submittedName>
        <fullName evidence="2">Gfo/Idh/MocA family oxidoreductase</fullName>
    </submittedName>
</protein>
<reference evidence="3" key="1">
    <citation type="submission" date="2019-03" db="EMBL/GenBank/DDBJ databases">
        <title>Weissella sp. 26KH-42 Genome sequencing.</title>
        <authorList>
            <person name="Heo J."/>
            <person name="Kim S.-J."/>
            <person name="Kim J.-S."/>
            <person name="Hong S.-B."/>
            <person name="Kwon S.-W."/>
        </authorList>
    </citation>
    <scope>NUCLEOTIDE SEQUENCE [LARGE SCALE GENOMIC DNA]</scope>
    <source>
        <strain evidence="3">26KH-42</strain>
    </source>
</reference>
<dbReference type="InterPro" id="IPR000683">
    <property type="entry name" value="Gfo/Idh/MocA-like_OxRdtase_N"/>
</dbReference>
<dbReference type="Proteomes" id="UP000292886">
    <property type="component" value="Chromosome"/>
</dbReference>
<name>A0A4P6YSM2_9LACO</name>